<dbReference type="InterPro" id="IPR003721">
    <property type="entry name" value="Pantoate_ligase"/>
</dbReference>
<dbReference type="OrthoDB" id="9773087at2"/>
<feature type="binding site" evidence="13">
    <location>
        <position position="161"/>
    </location>
    <ligand>
        <name>(R)-pantoate</name>
        <dbReference type="ChEBI" id="CHEBI:15980"/>
    </ligand>
</feature>
<feature type="binding site" evidence="13">
    <location>
        <begin position="192"/>
        <end position="195"/>
    </location>
    <ligand>
        <name>ATP</name>
        <dbReference type="ChEBI" id="CHEBI:30616"/>
    </ligand>
</feature>
<feature type="binding site" evidence="13">
    <location>
        <begin position="38"/>
        <end position="45"/>
    </location>
    <ligand>
        <name>ATP</name>
        <dbReference type="ChEBI" id="CHEBI:30616"/>
    </ligand>
</feature>
<dbReference type="UniPathway" id="UPA00028">
    <property type="reaction ID" value="UER00005"/>
</dbReference>
<organism evidence="14 15">
    <name type="scientific">Oleomonas cavernae</name>
    <dbReference type="NCBI Taxonomy" id="2320859"/>
    <lineage>
        <taxon>Bacteria</taxon>
        <taxon>Pseudomonadati</taxon>
        <taxon>Pseudomonadota</taxon>
        <taxon>Alphaproteobacteria</taxon>
        <taxon>Acetobacterales</taxon>
        <taxon>Acetobacteraceae</taxon>
        <taxon>Oleomonas</taxon>
    </lineage>
</organism>
<dbReference type="NCBIfam" id="TIGR00125">
    <property type="entry name" value="cyt_tran_rel"/>
    <property type="match status" value="1"/>
</dbReference>
<dbReference type="Gene3D" id="3.30.1300.10">
    <property type="entry name" value="Pantoate-beta-alanine ligase, C-terminal domain"/>
    <property type="match status" value="1"/>
</dbReference>
<evidence type="ECO:0000313" key="14">
    <source>
        <dbReference type="EMBL" id="RJF87785.1"/>
    </source>
</evidence>
<keyword evidence="15" id="KW-1185">Reference proteome</keyword>
<evidence type="ECO:0000256" key="5">
    <source>
        <dbReference type="ARBA" id="ARBA00014155"/>
    </source>
</evidence>
<gene>
    <name evidence="13" type="primary">panC</name>
    <name evidence="14" type="ORF">D3874_12755</name>
</gene>
<dbReference type="GO" id="GO:0015940">
    <property type="term" value="P:pantothenate biosynthetic process"/>
    <property type="evidence" value="ECO:0007669"/>
    <property type="project" value="UniProtKB-UniRule"/>
</dbReference>
<evidence type="ECO:0000256" key="4">
    <source>
        <dbReference type="ARBA" id="ARBA00012219"/>
    </source>
</evidence>
<dbReference type="CDD" id="cd00560">
    <property type="entry name" value="PanC"/>
    <property type="match status" value="1"/>
</dbReference>
<comment type="catalytic activity">
    <reaction evidence="11 13">
        <text>(R)-pantoate + beta-alanine + ATP = (R)-pantothenate + AMP + diphosphate + H(+)</text>
        <dbReference type="Rhea" id="RHEA:10912"/>
        <dbReference type="ChEBI" id="CHEBI:15378"/>
        <dbReference type="ChEBI" id="CHEBI:15980"/>
        <dbReference type="ChEBI" id="CHEBI:29032"/>
        <dbReference type="ChEBI" id="CHEBI:30616"/>
        <dbReference type="ChEBI" id="CHEBI:33019"/>
        <dbReference type="ChEBI" id="CHEBI:57966"/>
        <dbReference type="ChEBI" id="CHEBI:456215"/>
        <dbReference type="EC" id="6.3.2.1"/>
    </reaction>
</comment>
<keyword evidence="9 13" id="KW-0547">Nucleotide-binding</keyword>
<dbReference type="EC" id="6.3.2.1" evidence="4 13"/>
<comment type="subcellular location">
    <subcellularLocation>
        <location evidence="1 13">Cytoplasm</location>
    </subcellularLocation>
</comment>
<comment type="pathway">
    <text evidence="2 13">Cofactor biosynthesis; (R)-pantothenate biosynthesis; (R)-pantothenate from (R)-pantoate and beta-alanine: step 1/1.</text>
</comment>
<dbReference type="Pfam" id="PF02569">
    <property type="entry name" value="Pantoate_ligase"/>
    <property type="match status" value="1"/>
</dbReference>
<dbReference type="NCBIfam" id="TIGR00018">
    <property type="entry name" value="panC"/>
    <property type="match status" value="1"/>
</dbReference>
<dbReference type="InterPro" id="IPR042176">
    <property type="entry name" value="Pantoate_ligase_C"/>
</dbReference>
<dbReference type="EMBL" id="QYUK01000011">
    <property type="protein sequence ID" value="RJF87785.1"/>
    <property type="molecule type" value="Genomic_DNA"/>
</dbReference>
<dbReference type="PANTHER" id="PTHR21299">
    <property type="entry name" value="CYTIDYLATE KINASE/PANTOATE-BETA-ALANINE LIGASE"/>
    <property type="match status" value="1"/>
</dbReference>
<evidence type="ECO:0000313" key="15">
    <source>
        <dbReference type="Proteomes" id="UP000284605"/>
    </source>
</evidence>
<reference evidence="14 15" key="1">
    <citation type="submission" date="2018-09" db="EMBL/GenBank/DDBJ databases">
        <authorList>
            <person name="Zhu H."/>
        </authorList>
    </citation>
    <scope>NUCLEOTIDE SEQUENCE [LARGE SCALE GENOMIC DNA]</scope>
    <source>
        <strain evidence="14 15">K1W22B-8</strain>
    </source>
</reference>
<evidence type="ECO:0000256" key="11">
    <source>
        <dbReference type="ARBA" id="ARBA00048258"/>
    </source>
</evidence>
<dbReference type="GO" id="GO:0005829">
    <property type="term" value="C:cytosol"/>
    <property type="evidence" value="ECO:0007669"/>
    <property type="project" value="TreeGrafter"/>
</dbReference>
<evidence type="ECO:0000256" key="8">
    <source>
        <dbReference type="ARBA" id="ARBA00022655"/>
    </source>
</evidence>
<keyword evidence="6 13" id="KW-0963">Cytoplasm</keyword>
<protein>
    <recommendedName>
        <fullName evidence="5 13">Pantothenate synthetase</fullName>
        <shortName evidence="13">PS</shortName>
        <ecNumber evidence="4 13">6.3.2.1</ecNumber>
    </recommendedName>
    <alternativeName>
        <fullName evidence="13">Pantoate--beta-alanine ligase</fullName>
    </alternativeName>
    <alternativeName>
        <fullName evidence="13">Pantoate-activating enzyme</fullName>
    </alternativeName>
</protein>
<dbReference type="Proteomes" id="UP000284605">
    <property type="component" value="Unassembled WGS sequence"/>
</dbReference>
<evidence type="ECO:0000256" key="2">
    <source>
        <dbReference type="ARBA" id="ARBA00004990"/>
    </source>
</evidence>
<name>A0A418WCN5_9PROT</name>
<dbReference type="InterPro" id="IPR014729">
    <property type="entry name" value="Rossmann-like_a/b/a_fold"/>
</dbReference>
<feature type="active site" description="Proton donor" evidence="13">
    <location>
        <position position="45"/>
    </location>
</feature>
<keyword evidence="10 13" id="KW-0067">ATP-binding</keyword>
<dbReference type="FunFam" id="3.40.50.620:FF:000114">
    <property type="entry name" value="Pantothenate synthetase"/>
    <property type="match status" value="1"/>
</dbReference>
<dbReference type="GO" id="GO:0004592">
    <property type="term" value="F:pantoate-beta-alanine ligase activity"/>
    <property type="evidence" value="ECO:0007669"/>
    <property type="project" value="UniProtKB-UniRule"/>
</dbReference>
<dbReference type="Gene3D" id="3.40.50.620">
    <property type="entry name" value="HUPs"/>
    <property type="match status" value="1"/>
</dbReference>
<feature type="binding site" evidence="13">
    <location>
        <position position="69"/>
    </location>
    <ligand>
        <name>beta-alanine</name>
        <dbReference type="ChEBI" id="CHEBI:57966"/>
    </ligand>
</feature>
<dbReference type="SUPFAM" id="SSF52374">
    <property type="entry name" value="Nucleotidylyl transferase"/>
    <property type="match status" value="1"/>
</dbReference>
<feature type="binding site" evidence="13">
    <location>
        <begin position="155"/>
        <end position="158"/>
    </location>
    <ligand>
        <name>ATP</name>
        <dbReference type="ChEBI" id="CHEBI:30616"/>
    </ligand>
</feature>
<evidence type="ECO:0000256" key="13">
    <source>
        <dbReference type="HAMAP-Rule" id="MF_00158"/>
    </source>
</evidence>
<evidence type="ECO:0000256" key="10">
    <source>
        <dbReference type="ARBA" id="ARBA00022840"/>
    </source>
</evidence>
<proteinExistence type="inferred from homology"/>
<evidence type="ECO:0000256" key="1">
    <source>
        <dbReference type="ARBA" id="ARBA00004496"/>
    </source>
</evidence>
<sequence>MSDAETLPLPAARSIAALRQTVQSWRTAGLRIGFVPTMGALHAGHLSLVELARSRADRVVVSIFVNPTQFAPHEDFTKYPRQEMADAAKLAAFGVDLLYAPVVEEMYPAEAATTVVVDVVTRRLDGVFRPTHFAGVATIVAKLLNQVRPDVAVFGEKDYQQLLVVKRLAADLDLGVEILPGPTVREADGLAMSSRNAYLSPEDRAIAASLPATLQLVAAQLKGGGDAAPILDAGRSQLLKAGFREIQYLDLADAQTLEPLARADRPARLLVAALVGQTRLIDNVAV</sequence>
<comment type="function">
    <text evidence="12 13">Catalyzes the condensation of pantoate with beta-alanine in an ATP-dependent reaction via a pantoyl-adenylate intermediate.</text>
</comment>
<keyword evidence="7 13" id="KW-0436">Ligase</keyword>
<dbReference type="HAMAP" id="MF_00158">
    <property type="entry name" value="PanC"/>
    <property type="match status" value="1"/>
</dbReference>
<accession>A0A418WCN5</accession>
<comment type="subunit">
    <text evidence="13">Homodimer.</text>
</comment>
<evidence type="ECO:0000256" key="3">
    <source>
        <dbReference type="ARBA" id="ARBA00009256"/>
    </source>
</evidence>
<dbReference type="PANTHER" id="PTHR21299:SF1">
    <property type="entry name" value="PANTOATE--BETA-ALANINE LIGASE"/>
    <property type="match status" value="1"/>
</dbReference>
<comment type="similarity">
    <text evidence="3 13">Belongs to the pantothenate synthetase family.</text>
</comment>
<evidence type="ECO:0000256" key="9">
    <source>
        <dbReference type="ARBA" id="ARBA00022741"/>
    </source>
</evidence>
<comment type="miscellaneous">
    <text evidence="13">The reaction proceeds by a bi uni uni bi ping pong mechanism.</text>
</comment>
<comment type="caution">
    <text evidence="14">The sequence shown here is derived from an EMBL/GenBank/DDBJ whole genome shotgun (WGS) entry which is preliminary data.</text>
</comment>
<evidence type="ECO:0000256" key="6">
    <source>
        <dbReference type="ARBA" id="ARBA00022490"/>
    </source>
</evidence>
<feature type="binding site" evidence="13">
    <location>
        <position position="69"/>
    </location>
    <ligand>
        <name>(R)-pantoate</name>
        <dbReference type="ChEBI" id="CHEBI:15980"/>
    </ligand>
</feature>
<dbReference type="RefSeq" id="WP_119778421.1">
    <property type="nucleotide sequence ID" value="NZ_QYUK01000011.1"/>
</dbReference>
<dbReference type="AlphaFoldDB" id="A0A418WCN5"/>
<evidence type="ECO:0000256" key="12">
    <source>
        <dbReference type="ARBA" id="ARBA00055042"/>
    </source>
</evidence>
<keyword evidence="8 13" id="KW-0566">Pantothenate biosynthesis</keyword>
<dbReference type="InterPro" id="IPR004821">
    <property type="entry name" value="Cyt_trans-like"/>
</dbReference>
<feature type="binding site" evidence="13">
    <location>
        <position position="184"/>
    </location>
    <ligand>
        <name>ATP</name>
        <dbReference type="ChEBI" id="CHEBI:30616"/>
    </ligand>
</feature>
<evidence type="ECO:0000256" key="7">
    <source>
        <dbReference type="ARBA" id="ARBA00022598"/>
    </source>
</evidence>
<dbReference type="GO" id="GO:0005524">
    <property type="term" value="F:ATP binding"/>
    <property type="evidence" value="ECO:0007669"/>
    <property type="project" value="UniProtKB-KW"/>
</dbReference>